<dbReference type="eggNOG" id="COG1302">
    <property type="taxonomic scope" value="Bacteria"/>
</dbReference>
<dbReference type="NCBIfam" id="NF033218">
    <property type="entry name" value="anchor_AmaP"/>
    <property type="match status" value="1"/>
</dbReference>
<feature type="transmembrane region" description="Helical" evidence="1">
    <location>
        <begin position="43"/>
        <end position="65"/>
    </location>
</feature>
<proteinExistence type="predicted"/>
<dbReference type="STRING" id="1009370.ALO_11944"/>
<name>F7NJX9_9FIRM</name>
<dbReference type="EMBL" id="AFGF01000102">
    <property type="protein sequence ID" value="EGO63626.1"/>
    <property type="molecule type" value="Genomic_DNA"/>
</dbReference>
<accession>F7NJX9</accession>
<protein>
    <recommendedName>
        <fullName evidence="4">Alkaline shock response membrane anchor protein AmaP</fullName>
    </recommendedName>
</protein>
<keyword evidence="1" id="KW-1133">Transmembrane helix</keyword>
<evidence type="ECO:0000256" key="1">
    <source>
        <dbReference type="SAM" id="Phobius"/>
    </source>
</evidence>
<keyword evidence="3" id="KW-1185">Reference proteome</keyword>
<feature type="transmembrane region" description="Helical" evidence="1">
    <location>
        <begin position="7"/>
        <end position="31"/>
    </location>
</feature>
<reference evidence="2 3" key="1">
    <citation type="journal article" date="2011" name="EMBO J.">
        <title>Structural diversity of bacterial flagellar motors.</title>
        <authorList>
            <person name="Chen S."/>
            <person name="Beeby M."/>
            <person name="Murphy G.E."/>
            <person name="Leadbetter J.R."/>
            <person name="Hendrixson D.R."/>
            <person name="Briegel A."/>
            <person name="Li Z."/>
            <person name="Shi J."/>
            <person name="Tocheva E.I."/>
            <person name="Muller A."/>
            <person name="Dobro M.J."/>
            <person name="Jensen G.J."/>
        </authorList>
    </citation>
    <scope>NUCLEOTIDE SEQUENCE [LARGE SCALE GENOMIC DNA]</scope>
    <source>
        <strain evidence="2 3">DSM 6540</strain>
    </source>
</reference>
<organism evidence="2 3">
    <name type="scientific">Acetonema longum DSM 6540</name>
    <dbReference type="NCBI Taxonomy" id="1009370"/>
    <lineage>
        <taxon>Bacteria</taxon>
        <taxon>Bacillati</taxon>
        <taxon>Bacillota</taxon>
        <taxon>Negativicutes</taxon>
        <taxon>Acetonemataceae</taxon>
        <taxon>Acetonema</taxon>
    </lineage>
</organism>
<evidence type="ECO:0008006" key="4">
    <source>
        <dbReference type="Google" id="ProtNLM"/>
    </source>
</evidence>
<dbReference type="RefSeq" id="WP_004095888.1">
    <property type="nucleotide sequence ID" value="NZ_AFGF01000102.1"/>
</dbReference>
<dbReference type="AlphaFoldDB" id="F7NJX9"/>
<evidence type="ECO:0000313" key="3">
    <source>
        <dbReference type="Proteomes" id="UP000003240"/>
    </source>
</evidence>
<comment type="caution">
    <text evidence="2">The sequence shown here is derived from an EMBL/GenBank/DDBJ whole genome shotgun (WGS) entry which is preliminary data.</text>
</comment>
<sequence>MGILDRIILTIYTFLLTVLSLGVILLSLRLIPLQWVWTSVDQIYGHWETGLMGAVFFLVSVRLLLAGVRSQRSRHAILHHTDLGDVHISIYSIENLVEKTARRIRGIRNVNVTVGYGKQGLEVDVKAVVSPDSNIPAVTHEMQQQIYDAIKNTVGVDTVDIRIIVKNISNDFRSRHRVE</sequence>
<gene>
    <name evidence="2" type="ORF">ALO_11944</name>
</gene>
<dbReference type="OrthoDB" id="1679795at2"/>
<evidence type="ECO:0000313" key="2">
    <source>
        <dbReference type="EMBL" id="EGO63626.1"/>
    </source>
</evidence>
<keyword evidence="1" id="KW-0472">Membrane</keyword>
<keyword evidence="1" id="KW-0812">Transmembrane</keyword>
<dbReference type="Proteomes" id="UP000003240">
    <property type="component" value="Unassembled WGS sequence"/>
</dbReference>